<evidence type="ECO:0000313" key="3">
    <source>
        <dbReference type="Proteomes" id="UP001143480"/>
    </source>
</evidence>
<protein>
    <recommendedName>
        <fullName evidence="4">WD40 repeat domain-containing protein</fullName>
    </recommendedName>
</protein>
<dbReference type="InterPro" id="IPR015943">
    <property type="entry name" value="WD40/YVTN_repeat-like_dom_sf"/>
</dbReference>
<gene>
    <name evidence="2" type="ORF">GCM10017581_085980</name>
</gene>
<reference evidence="2" key="1">
    <citation type="journal article" date="2014" name="Int. J. Syst. Evol. Microbiol.">
        <title>Complete genome sequence of Corynebacterium casei LMG S-19264T (=DSM 44701T), isolated from a smear-ripened cheese.</title>
        <authorList>
            <consortium name="US DOE Joint Genome Institute (JGI-PGF)"/>
            <person name="Walter F."/>
            <person name="Albersmeier A."/>
            <person name="Kalinowski J."/>
            <person name="Ruckert C."/>
        </authorList>
    </citation>
    <scope>NUCLEOTIDE SEQUENCE</scope>
    <source>
        <strain evidence="2">VKM Ac-1321</strain>
    </source>
</reference>
<dbReference type="Proteomes" id="UP001143480">
    <property type="component" value="Unassembled WGS sequence"/>
</dbReference>
<sequence>MPSVERLIAHPRLPLVAGLDAAGPAVHVWDCTDGAPRRSGVIERRGGPYDDEAAFGWDRRERTPAVAWHPTDPVLVVATAEDLVQWTPETVAPLPLPLPVASGARLPAIAFAPGGGALWTPAGRLDLDTGDLREGPEWDTGLAVHPAGRVAAALRSDQGATLVLFTPFDAGQLHMRILNRALILAADGYQTPVFNADGRLLAVRGNNYEHSVDVFAFPSLRKVLATRLDGPDEYWDWSMHNLAFGAHPGVLYVGTPAGTVIAIDVERRAAAEHPALDGSPVTALAALATGGLVVAGAGGELRLFEEAAGETRPDAEAATTLLGGTAPMPDDAEEPEYLTDGVRSWGPGDLETVTEAEPTDPSWLRIAARMNGLRSGADAAD</sequence>
<dbReference type="Gene3D" id="2.130.10.10">
    <property type="entry name" value="YVTN repeat-like/Quinoprotein amine dehydrogenase"/>
    <property type="match status" value="1"/>
</dbReference>
<proteinExistence type="predicted"/>
<dbReference type="AlphaFoldDB" id="A0A9W6KSK3"/>
<dbReference type="EMBL" id="BSFP01000080">
    <property type="protein sequence ID" value="GLL06848.1"/>
    <property type="molecule type" value="Genomic_DNA"/>
</dbReference>
<dbReference type="RefSeq" id="WP_261963722.1">
    <property type="nucleotide sequence ID" value="NZ_BAAAXA010000003.1"/>
</dbReference>
<name>A0A9W6KSK3_9ACTN</name>
<accession>A0A9W6KSK3</accession>
<dbReference type="SUPFAM" id="SSF101898">
    <property type="entry name" value="NHL repeat"/>
    <property type="match status" value="1"/>
</dbReference>
<evidence type="ECO:0008006" key="4">
    <source>
        <dbReference type="Google" id="ProtNLM"/>
    </source>
</evidence>
<reference evidence="2" key="2">
    <citation type="submission" date="2023-01" db="EMBL/GenBank/DDBJ databases">
        <authorList>
            <person name="Sun Q."/>
            <person name="Evtushenko L."/>
        </authorList>
    </citation>
    <scope>NUCLEOTIDE SEQUENCE</scope>
    <source>
        <strain evidence="2">VKM Ac-1321</strain>
    </source>
</reference>
<keyword evidence="3" id="KW-1185">Reference proteome</keyword>
<comment type="caution">
    <text evidence="2">The sequence shown here is derived from an EMBL/GenBank/DDBJ whole genome shotgun (WGS) entry which is preliminary data.</text>
</comment>
<organism evidence="2 3">
    <name type="scientific">Dactylosporangium matsuzakiense</name>
    <dbReference type="NCBI Taxonomy" id="53360"/>
    <lineage>
        <taxon>Bacteria</taxon>
        <taxon>Bacillati</taxon>
        <taxon>Actinomycetota</taxon>
        <taxon>Actinomycetes</taxon>
        <taxon>Micromonosporales</taxon>
        <taxon>Micromonosporaceae</taxon>
        <taxon>Dactylosporangium</taxon>
    </lineage>
</organism>
<feature type="region of interest" description="Disordered" evidence="1">
    <location>
        <begin position="341"/>
        <end position="361"/>
    </location>
</feature>
<evidence type="ECO:0000313" key="2">
    <source>
        <dbReference type="EMBL" id="GLL06848.1"/>
    </source>
</evidence>
<evidence type="ECO:0000256" key="1">
    <source>
        <dbReference type="SAM" id="MobiDB-lite"/>
    </source>
</evidence>